<dbReference type="EMBL" id="JAODUP010000127">
    <property type="protein sequence ID" value="KAK2160787.1"/>
    <property type="molecule type" value="Genomic_DNA"/>
</dbReference>
<reference evidence="1" key="1">
    <citation type="journal article" date="2023" name="Mol. Biol. Evol.">
        <title>Third-Generation Sequencing Reveals the Adaptive Role of the Epigenome in Three Deep-Sea Polychaetes.</title>
        <authorList>
            <person name="Perez M."/>
            <person name="Aroh O."/>
            <person name="Sun Y."/>
            <person name="Lan Y."/>
            <person name="Juniper S.K."/>
            <person name="Young C.R."/>
            <person name="Angers B."/>
            <person name="Qian P.Y."/>
        </authorList>
    </citation>
    <scope>NUCLEOTIDE SEQUENCE</scope>
    <source>
        <strain evidence="1">P08H-3</strain>
    </source>
</reference>
<evidence type="ECO:0000313" key="1">
    <source>
        <dbReference type="EMBL" id="KAK2160787.1"/>
    </source>
</evidence>
<proteinExistence type="predicted"/>
<accession>A0AAD9JX85</accession>
<evidence type="ECO:0000313" key="2">
    <source>
        <dbReference type="Proteomes" id="UP001208570"/>
    </source>
</evidence>
<protein>
    <submittedName>
        <fullName evidence="1">Uncharacterized protein</fullName>
    </submittedName>
</protein>
<dbReference type="Proteomes" id="UP001208570">
    <property type="component" value="Unassembled WGS sequence"/>
</dbReference>
<name>A0AAD9JX85_9ANNE</name>
<comment type="caution">
    <text evidence="1">The sequence shown here is derived from an EMBL/GenBank/DDBJ whole genome shotgun (WGS) entry which is preliminary data.</text>
</comment>
<gene>
    <name evidence="1" type="ORF">LSH36_127g14012</name>
</gene>
<dbReference type="AlphaFoldDB" id="A0AAD9JX85"/>
<organism evidence="1 2">
    <name type="scientific">Paralvinella palmiformis</name>
    <dbReference type="NCBI Taxonomy" id="53620"/>
    <lineage>
        <taxon>Eukaryota</taxon>
        <taxon>Metazoa</taxon>
        <taxon>Spiralia</taxon>
        <taxon>Lophotrochozoa</taxon>
        <taxon>Annelida</taxon>
        <taxon>Polychaeta</taxon>
        <taxon>Sedentaria</taxon>
        <taxon>Canalipalpata</taxon>
        <taxon>Terebellida</taxon>
        <taxon>Terebelliformia</taxon>
        <taxon>Alvinellidae</taxon>
        <taxon>Paralvinella</taxon>
    </lineage>
</organism>
<sequence>MSPVFSDMEITPTENQQVFICTDIYFTMVPTKGNRNAAWPELFDLRKEWLAYVDCGMVTRQKGLGFGLSCTRGKDLDYLVQGAGIWTILYKGLGFGLSCTRGWDLDYLVQGAGIWTILYKGLGFGLSCTRGKDLDYLVQGAGLTIVQGRLTTVMGLGFGLSCTRGWDLDYLVQGAGIWDLTILYKGLGFGLSCTRGWDLDYLRMII</sequence>
<keyword evidence="2" id="KW-1185">Reference proteome</keyword>